<keyword evidence="1" id="KW-1133">Transmembrane helix</keyword>
<dbReference type="Pfam" id="PF05795">
    <property type="entry name" value="Plasmodium_Vir"/>
    <property type="match status" value="1"/>
</dbReference>
<keyword evidence="1" id="KW-0812">Transmembrane</keyword>
<keyword evidence="5" id="KW-1185">Reference proteome</keyword>
<proteinExistence type="predicted"/>
<evidence type="ECO:0000313" key="4">
    <source>
        <dbReference type="Proteomes" id="UP000078550"/>
    </source>
</evidence>
<reference evidence="4 5" key="1">
    <citation type="submission" date="2016-05" db="EMBL/GenBank/DDBJ databases">
        <authorList>
            <person name="Naeem Raeece"/>
        </authorList>
    </citation>
    <scope>NUCLEOTIDE SEQUENCE [LARGE SCALE GENOMIC DNA]</scope>
</reference>
<dbReference type="Proteomes" id="UP000078555">
    <property type="component" value="Unassembled WGS sequence"/>
</dbReference>
<keyword evidence="1" id="KW-0472">Membrane</keyword>
<dbReference type="InterPro" id="IPR008780">
    <property type="entry name" value="Plasmodium_Vir"/>
</dbReference>
<evidence type="ECO:0000313" key="2">
    <source>
        <dbReference type="EMBL" id="SBT56620.1"/>
    </source>
</evidence>
<gene>
    <name evidence="2" type="ORF">POVWA1_077280</name>
    <name evidence="3" type="ORF">POVWA2_076200</name>
</gene>
<protein>
    <submittedName>
        <fullName evidence="2">PIR Superfamily Protein</fullName>
    </submittedName>
</protein>
<dbReference type="EMBL" id="FLRD01001147">
    <property type="protein sequence ID" value="SBT56620.1"/>
    <property type="molecule type" value="Genomic_DNA"/>
</dbReference>
<evidence type="ECO:0000313" key="3">
    <source>
        <dbReference type="EMBL" id="SBT56932.1"/>
    </source>
</evidence>
<sequence>MEPEEDEEYYKVMHLFTQYGDIFDINTKEYYDDHMEVCKSIGLENFNTKFQNFLTPCTSFANYLKNIENSYEENEKKYHCMYLNYCINSVDNRATYHGYEYKELLEAYKKVSSSMKICKENIDVIEADIFFNLKELYEFYNNFYNIKNGLITSLSDKCEIAKKCSEYYKRNMEECQEKTDDTLCNVLLNFKGEYENGMEKVSSCENVQSLNANESNSFDALVITPFIVIFLISLLTFILYKFTPFGYWIRPRIQKIKRRMNDLKGENQYLLNNSETDNLYTQNKSYKIKYFSSENL</sequence>
<dbReference type="EMBL" id="FLRE01001621">
    <property type="protein sequence ID" value="SBT56932.1"/>
    <property type="molecule type" value="Genomic_DNA"/>
</dbReference>
<dbReference type="Proteomes" id="UP000078550">
    <property type="component" value="Unassembled WGS sequence"/>
</dbReference>
<dbReference type="AlphaFoldDB" id="A0A1A9AKA4"/>
<name>A0A1A9AKA4_PLAOA</name>
<organism evidence="2 5">
    <name type="scientific">Plasmodium ovale wallikeri</name>
    <dbReference type="NCBI Taxonomy" id="864142"/>
    <lineage>
        <taxon>Eukaryota</taxon>
        <taxon>Sar</taxon>
        <taxon>Alveolata</taxon>
        <taxon>Apicomplexa</taxon>
        <taxon>Aconoidasida</taxon>
        <taxon>Haemosporida</taxon>
        <taxon>Plasmodiidae</taxon>
        <taxon>Plasmodium</taxon>
        <taxon>Plasmodium (Plasmodium)</taxon>
    </lineage>
</organism>
<reference evidence="2" key="2">
    <citation type="submission" date="2016-05" db="EMBL/GenBank/DDBJ databases">
        <authorList>
            <person name="Lavstsen T."/>
            <person name="Jespersen J.S."/>
        </authorList>
    </citation>
    <scope>NUCLEOTIDE SEQUENCE [LARGE SCALE GENOMIC DNA]</scope>
</reference>
<accession>A0A1A9AKA4</accession>
<evidence type="ECO:0000256" key="1">
    <source>
        <dbReference type="SAM" id="Phobius"/>
    </source>
</evidence>
<feature type="transmembrane region" description="Helical" evidence="1">
    <location>
        <begin position="226"/>
        <end position="249"/>
    </location>
</feature>
<evidence type="ECO:0000313" key="5">
    <source>
        <dbReference type="Proteomes" id="UP000078555"/>
    </source>
</evidence>